<sequence>MARVDSKPRDVKKARSTGASLISPPPILTSRPHLNPPSQPSVVPSQNEPKTAMERTKHSIFKKTLAKVPNAKFISSYRCKNGVMVEYKDRKEFLDLQGGVMVIILNCDLESFTCILVLRGQLARTKGCRSWRWAAVAARYCRWVSVHEINSLGRRGGADIPMGHYLCCLNGLVDNDYNNKRSQFEECMDWIYFEVWQVSVVKQIVQGHGAQIRLATSSACESHLVVTGYVQWWRGVAVDTVVFWGQIKGNSAVSECRQVAVDTIGKFAMDQGAQNTRYVLKNMYPKQ</sequence>
<organism evidence="2 3">
    <name type="scientific">Hymenoscyphus fraxineus</name>
    <dbReference type="NCBI Taxonomy" id="746836"/>
    <lineage>
        <taxon>Eukaryota</taxon>
        <taxon>Fungi</taxon>
        <taxon>Dikarya</taxon>
        <taxon>Ascomycota</taxon>
        <taxon>Pezizomycotina</taxon>
        <taxon>Leotiomycetes</taxon>
        <taxon>Helotiales</taxon>
        <taxon>Helotiaceae</taxon>
        <taxon>Hymenoscyphus</taxon>
    </lineage>
</organism>
<feature type="region of interest" description="Disordered" evidence="1">
    <location>
        <begin position="1"/>
        <end position="51"/>
    </location>
</feature>
<gene>
    <name evidence="2" type="ORF">HYFRA_00008188</name>
</gene>
<evidence type="ECO:0000313" key="2">
    <source>
        <dbReference type="EMBL" id="CAG8960469.1"/>
    </source>
</evidence>
<proteinExistence type="predicted"/>
<evidence type="ECO:0000313" key="3">
    <source>
        <dbReference type="Proteomes" id="UP000696280"/>
    </source>
</evidence>
<dbReference type="EMBL" id="CAJVRL010000099">
    <property type="protein sequence ID" value="CAG8960469.1"/>
    <property type="molecule type" value="Genomic_DNA"/>
</dbReference>
<name>A0A9N9PN68_9HELO</name>
<evidence type="ECO:0000256" key="1">
    <source>
        <dbReference type="SAM" id="MobiDB-lite"/>
    </source>
</evidence>
<protein>
    <submittedName>
        <fullName evidence="2">Uncharacterized protein</fullName>
    </submittedName>
</protein>
<comment type="caution">
    <text evidence="2">The sequence shown here is derived from an EMBL/GenBank/DDBJ whole genome shotgun (WGS) entry which is preliminary data.</text>
</comment>
<dbReference type="Proteomes" id="UP000696280">
    <property type="component" value="Unassembled WGS sequence"/>
</dbReference>
<feature type="compositionally biased region" description="Basic and acidic residues" evidence="1">
    <location>
        <begin position="1"/>
        <end position="13"/>
    </location>
</feature>
<reference evidence="2" key="1">
    <citation type="submission" date="2021-07" db="EMBL/GenBank/DDBJ databases">
        <authorList>
            <person name="Durling M."/>
        </authorList>
    </citation>
    <scope>NUCLEOTIDE SEQUENCE</scope>
</reference>
<accession>A0A9N9PN68</accession>
<dbReference type="AlphaFoldDB" id="A0A9N9PN68"/>
<keyword evidence="3" id="KW-1185">Reference proteome</keyword>